<organism evidence="2 3">
    <name type="scientific">Tetrahymena thermophila (strain SB210)</name>
    <dbReference type="NCBI Taxonomy" id="312017"/>
    <lineage>
        <taxon>Eukaryota</taxon>
        <taxon>Sar</taxon>
        <taxon>Alveolata</taxon>
        <taxon>Ciliophora</taxon>
        <taxon>Intramacronucleata</taxon>
        <taxon>Oligohymenophorea</taxon>
        <taxon>Hymenostomatida</taxon>
        <taxon>Tetrahymenina</taxon>
        <taxon>Tetrahymenidae</taxon>
        <taxon>Tetrahymena</taxon>
    </lineage>
</organism>
<feature type="transmembrane region" description="Helical" evidence="1">
    <location>
        <begin position="1495"/>
        <end position="1514"/>
    </location>
</feature>
<reference evidence="3" key="1">
    <citation type="journal article" date="2006" name="PLoS Biol.">
        <title>Macronuclear genome sequence of the ciliate Tetrahymena thermophila, a model eukaryote.</title>
        <authorList>
            <person name="Eisen J.A."/>
            <person name="Coyne R.S."/>
            <person name="Wu M."/>
            <person name="Wu D."/>
            <person name="Thiagarajan M."/>
            <person name="Wortman J.R."/>
            <person name="Badger J.H."/>
            <person name="Ren Q."/>
            <person name="Amedeo P."/>
            <person name="Jones K.M."/>
            <person name="Tallon L.J."/>
            <person name="Delcher A.L."/>
            <person name="Salzberg S.L."/>
            <person name="Silva J.C."/>
            <person name="Haas B.J."/>
            <person name="Majoros W.H."/>
            <person name="Farzad M."/>
            <person name="Carlton J.M."/>
            <person name="Smith R.K. Jr."/>
            <person name="Garg J."/>
            <person name="Pearlman R.E."/>
            <person name="Karrer K.M."/>
            <person name="Sun L."/>
            <person name="Manning G."/>
            <person name="Elde N.C."/>
            <person name="Turkewitz A.P."/>
            <person name="Asai D.J."/>
            <person name="Wilkes D.E."/>
            <person name="Wang Y."/>
            <person name="Cai H."/>
            <person name="Collins K."/>
            <person name="Stewart B.A."/>
            <person name="Lee S.R."/>
            <person name="Wilamowska K."/>
            <person name="Weinberg Z."/>
            <person name="Ruzzo W.L."/>
            <person name="Wloga D."/>
            <person name="Gaertig J."/>
            <person name="Frankel J."/>
            <person name="Tsao C.-C."/>
            <person name="Gorovsky M.A."/>
            <person name="Keeling P.J."/>
            <person name="Waller R.F."/>
            <person name="Patron N.J."/>
            <person name="Cherry J.M."/>
            <person name="Stover N.A."/>
            <person name="Krieger C.J."/>
            <person name="del Toro C."/>
            <person name="Ryder H.F."/>
            <person name="Williamson S.C."/>
            <person name="Barbeau R.A."/>
            <person name="Hamilton E.P."/>
            <person name="Orias E."/>
        </authorList>
    </citation>
    <scope>NUCLEOTIDE SEQUENCE [LARGE SCALE GENOMIC DNA]</scope>
    <source>
        <strain evidence="3">SB210</strain>
    </source>
</reference>
<evidence type="ECO:0000313" key="3">
    <source>
        <dbReference type="Proteomes" id="UP000009168"/>
    </source>
</evidence>
<dbReference type="InParanoid" id="Q22B12"/>
<name>Q22B12_TETTS</name>
<feature type="transmembrane region" description="Helical" evidence="1">
    <location>
        <begin position="1717"/>
        <end position="1736"/>
    </location>
</feature>
<protein>
    <submittedName>
        <fullName evidence="2">Transmembrane protein, putative</fullName>
    </submittedName>
</protein>
<dbReference type="PANTHER" id="PTHR11319">
    <property type="entry name" value="G PROTEIN-COUPLED RECEPTOR-RELATED"/>
    <property type="match status" value="1"/>
</dbReference>
<dbReference type="Gene3D" id="2.130.10.10">
    <property type="entry name" value="YVTN repeat-like/Quinoprotein amine dehydrogenase"/>
    <property type="match status" value="1"/>
</dbReference>
<proteinExistence type="predicted"/>
<gene>
    <name evidence="2" type="ORF">TTHERM_01125310</name>
</gene>
<keyword evidence="1" id="KW-1133">Transmembrane helix</keyword>
<sequence>MKLIIIFTFTVNKFKCIALMEFLKKLIKLQILINLFPQNLTLSLWYSNPMNVIYQLINLQKLKYIYYINILGIYFVNRITLQLMPNFIPGPSGSFIKSYVYIDFLQQIILYPTGTSFSQLYIYDINTLQNIAQISGAFSSNQIGDILDITYDIDSSQFMYLDTYGNFYVYDLYSNYPVQNIFKISEIFDRNETLVGYSYDRVNNNVLVFSTNTIYQIDYSISGVEYVSQLNEANQLFAAIPISNQQIDYLIFNDDNVIFRYSQSFIKFEFELNNSQIKDIKYYSNTDTLVIGLSDQILLYQQYQQYKLKNQIANIQQIKSVSFYKFIIENIVLTYDKKIIHFDILTSKVLHTIQFNSSQFVTSYQINQSQNILVVGFSNGQVLQYNLLDQSLQFYQIQNSDLINNSIIKIIICESQQLSQQVYAVSNGGVLLVIDLSNKNLIQEVNLITLVNEDSQQILQSFSFDSTYLRYLFAFRGQKKAYVWNITNKQIEKYLIQTNQEDNQIRLTQKFIITSCISQLNIYCLSSRISLITVIKRNLVDDQIVDYTVVNDYIIAIFFIGKYEVFLIQGSTSLLISQQFYNYPRMLGYIYDFSNNFLKIYGLHQTGVFENNYSLDIYVSQNINDCSILISSNELEQIKLLVSSITPKQQIIYTKYGSQTVNQNDWSNQIYLQIPGNYLKNVYQYAYQTNNNISKFLVSPFDSQQNNLNFYNDTFSQFYLQVLELSGFQIILQNETFQNIDIVQNQITKQVIFQNVNISSQCIDTNQIQISNVQKVIFQNIQIQQLKLCNSTYQQQKSSLFYFYNISEIFIYNLNVFKINLTSLSYVSLFSFTNVDSIMLDDINIFSNTNLQLLSSFQQINTINISNLQIISNLIDNQNKILDNISLIMFFGCQKIAITNSLIQSNSQLPIIYSFSNFTQNDQQIILISDEISFSQVQIQLNKLPQQQIILLQSSFVQITNLIYQQNYGSFQIKSSKQAKIQVSNFTQNQAQDGGAIYFKNILNKIEIVQSFFMENSALGSGGALIFENINSCYLLFDKITQISKNKALIGGGLRIIQTDGNQLKIPQQFPFYKNVFQNKADLYGNDSATYLQNISVENFNDQATQNGYYFALNQNSSIIPTDLQKNYQKFINIKNFQSGGNLQLKIFILDNYQRYFSFSKDDLQQNMYPDSIGQEIQNIQIQVEALNQDKTQLIGEKIINYIQYNQVSQCFELTSLQILGIINTYQYFSISFNINQNSIDKYQILVSIDFRKCIKGEIVQQISKYIMVCKSCLLGTYQLIDPTTLYQQSLNDPNIKNECKNCPASALTCQGSNIQLKNGFWRQNNLTDQIIPCDSSIGQCQAQNPQSINYCIQGYIGPICQQCDILGEVWNGNRYTQSLTKGVCKICDTLAIQWLYIIVKQFKHVQTCYYLRAMKILPISRNSIRDYSGFYIKILISYYQISSLIIPQPKAIPINLNVLGDIVGETGRQLSLGIDCIFGAHVIKSTSYILFKSLTQFLLPLILLITVPAIIKIQQEFTNITPKIYHYFTFLQINFIFFQISQIAYFSKALTCVQIGDQQYNSIDLSVPCKDKTTSQFLYLFSLLVLCFWTLYPLIFLWLIYRKQQKLNECITIYSYGYYYSELKNQLYYWEFVRIYLKIITIYIYSFLFNNTVSLWTITIMFSYYCRVISYKNPFISINLQKSEKAAFTLMIIKIYLYILQTYYSNLQIAIEITQIAIDYFFFFYHFVLVVIFKVTNQQSILGKGLRFIFKILLSKQLFEKISQYHTINFKTYIRWKFINKNIKFLLKSKINPKQKANSKQLKDTQQTPIKKSEIMFFKNKYSSKDKSFIIGTPLNQSRQNFLRLQHEQSSLNQTQMQISQKSSIHKDFI</sequence>
<feature type="transmembrane region" description="Helical" evidence="1">
    <location>
        <begin position="1526"/>
        <end position="1547"/>
    </location>
</feature>
<dbReference type="PANTHER" id="PTHR11319:SF35">
    <property type="entry name" value="OUTER MEMBRANE PROTEIN PMPC-RELATED"/>
    <property type="match status" value="1"/>
</dbReference>
<keyword evidence="1" id="KW-0472">Membrane</keyword>
<keyword evidence="3" id="KW-1185">Reference proteome</keyword>
<dbReference type="InterPro" id="IPR015943">
    <property type="entry name" value="WD40/YVTN_repeat-like_dom_sf"/>
</dbReference>
<dbReference type="KEGG" id="tet:TTHERM_01125310"/>
<dbReference type="SUPFAM" id="SSF50978">
    <property type="entry name" value="WD40 repeat-like"/>
    <property type="match status" value="1"/>
</dbReference>
<dbReference type="EMBL" id="GG662450">
    <property type="protein sequence ID" value="EAR82496.2"/>
    <property type="molecule type" value="Genomic_DNA"/>
</dbReference>
<evidence type="ECO:0000256" key="1">
    <source>
        <dbReference type="SAM" id="Phobius"/>
    </source>
</evidence>
<dbReference type="HOGENOM" id="CLU_003191_1_1_1"/>
<accession>Q22B12</accession>
<feature type="transmembrane region" description="Helical" evidence="1">
    <location>
        <begin position="1686"/>
        <end position="1705"/>
    </location>
</feature>
<dbReference type="RefSeq" id="XP_001030159.2">
    <property type="nucleotide sequence ID" value="XM_001030159.2"/>
</dbReference>
<dbReference type="InterPro" id="IPR036322">
    <property type="entry name" value="WD40_repeat_dom_sf"/>
</dbReference>
<evidence type="ECO:0000313" key="2">
    <source>
        <dbReference type="EMBL" id="EAR82496.2"/>
    </source>
</evidence>
<feature type="transmembrane region" description="Helical" evidence="1">
    <location>
        <begin position="1578"/>
        <end position="1602"/>
    </location>
</feature>
<dbReference type="GeneID" id="7836741"/>
<dbReference type="SUPFAM" id="SSF101908">
    <property type="entry name" value="Putative isomerase YbhE"/>
    <property type="match status" value="1"/>
</dbReference>
<feature type="transmembrane region" description="Helical" evidence="1">
    <location>
        <begin position="1643"/>
        <end position="1666"/>
    </location>
</feature>
<keyword evidence="1 2" id="KW-0812">Transmembrane</keyword>
<dbReference type="Proteomes" id="UP000009168">
    <property type="component" value="Unassembled WGS sequence"/>
</dbReference>
<dbReference type="OrthoDB" id="5956805at2759"/>